<accession>A0A5B9FX65</accession>
<organism evidence="1 2">
    <name type="scientific">Flavobacterium alkalisoli</name>
    <dbReference type="NCBI Taxonomy" id="2602769"/>
    <lineage>
        <taxon>Bacteria</taxon>
        <taxon>Pseudomonadati</taxon>
        <taxon>Bacteroidota</taxon>
        <taxon>Flavobacteriia</taxon>
        <taxon>Flavobacteriales</taxon>
        <taxon>Flavobacteriaceae</taxon>
        <taxon>Flavobacterium</taxon>
    </lineage>
</organism>
<dbReference type="EMBL" id="CP042831">
    <property type="protein sequence ID" value="QEE49287.1"/>
    <property type="molecule type" value="Genomic_DNA"/>
</dbReference>
<gene>
    <name evidence="1" type="ORF">FUA48_06745</name>
</gene>
<dbReference type="RefSeq" id="WP_147582835.1">
    <property type="nucleotide sequence ID" value="NZ_CP042831.1"/>
</dbReference>
<name>A0A5B9FX65_9FLAO</name>
<keyword evidence="2" id="KW-1185">Reference proteome</keyword>
<dbReference type="Proteomes" id="UP000321222">
    <property type="component" value="Chromosome"/>
</dbReference>
<dbReference type="Gene3D" id="2.60.120.1130">
    <property type="match status" value="1"/>
</dbReference>
<proteinExistence type="predicted"/>
<reference evidence="1 2" key="1">
    <citation type="submission" date="2019-08" db="EMBL/GenBank/DDBJ databases">
        <title>Flavobacterium alkalisoli sp. nov., isolated from rhizosphere soil of Suaeda salsa.</title>
        <authorList>
            <person name="Sun J.-Q."/>
            <person name="Xu L."/>
        </authorList>
    </citation>
    <scope>NUCLEOTIDE SEQUENCE [LARGE SCALE GENOMIC DNA]</scope>
    <source>
        <strain evidence="1 2">XS-5</strain>
    </source>
</reference>
<dbReference type="KEGG" id="fak:FUA48_06745"/>
<evidence type="ECO:0000313" key="1">
    <source>
        <dbReference type="EMBL" id="QEE49287.1"/>
    </source>
</evidence>
<dbReference type="AlphaFoldDB" id="A0A5B9FX65"/>
<sequence>MVDNIATFTFNIAQEENLIQVVVVNSVNYSSVGAEYYNSLKEYTANIVSKQSEKIVLKKK</sequence>
<evidence type="ECO:0000313" key="2">
    <source>
        <dbReference type="Proteomes" id="UP000321222"/>
    </source>
</evidence>
<protein>
    <submittedName>
        <fullName evidence="1">Uncharacterized protein</fullName>
    </submittedName>
</protein>